<feature type="compositionally biased region" description="Low complexity" evidence="7">
    <location>
        <begin position="562"/>
        <end position="573"/>
    </location>
</feature>
<feature type="region of interest" description="Disordered" evidence="7">
    <location>
        <begin position="556"/>
        <end position="606"/>
    </location>
</feature>
<dbReference type="CDD" id="cd00333">
    <property type="entry name" value="MIP"/>
    <property type="match status" value="1"/>
</dbReference>
<feature type="transmembrane region" description="Helical" evidence="8">
    <location>
        <begin position="254"/>
        <end position="274"/>
    </location>
</feature>
<reference evidence="9" key="1">
    <citation type="submission" date="2025-05" db="UniProtKB">
        <authorList>
            <consortium name="RefSeq"/>
        </authorList>
    </citation>
    <scope>NUCLEOTIDE SEQUENCE [LARGE SCALE GENOMIC DNA]</scope>
</reference>
<keyword evidence="5 8" id="KW-1133">Transmembrane helix</keyword>
<dbReference type="PROSITE" id="PS00221">
    <property type="entry name" value="MIP"/>
    <property type="match status" value="1"/>
</dbReference>
<feature type="transmembrane region" description="Helical" evidence="8">
    <location>
        <begin position="215"/>
        <end position="234"/>
    </location>
</feature>
<keyword evidence="4 8" id="KW-0812">Transmembrane</keyword>
<feature type="compositionally biased region" description="Polar residues" evidence="7">
    <location>
        <begin position="419"/>
        <end position="429"/>
    </location>
</feature>
<dbReference type="RefSeq" id="XP_049318477.1">
    <property type="nucleotide sequence ID" value="XM_049462520.1"/>
</dbReference>
<proteinExistence type="inferred from homology"/>
<sequence length="693" mass="76543">MTDESLHTIPLEHNIDYHIMSLFERLEAMRKDSHGNAINNRLSSTLQPKRNMQGEIRTLEFWRSIISECLASFFYVFIVCGAAAGAGVGASVSSVLLATALASGLAMAALTQCFIHISGAHINPAVTLAACIIRAISPIRAAMYITAQCGGGIAGAALLYGVTVPGYQGNLQAAISHSASLAAWERFGVEFSLTFVVVLTYFVSTDSMKRFMGNSAITVGSAYSACSFVSMPYLNPARSLGPSFVLNKWDNHWVYWFGPLVGGIASGLLFEYVFSTRRNSRTHKPNADNDSSSIHSEDELNYDLDVEKPQMPVKYPQNTYPRGQASTKTAIASNAGTIPGGVNYCQNLYTAPPLNKFDQPEPLYGGTRSLYCRSPTLTRTNLNRSQSVYTKSNTAINREIVPRPGPLVPAQSLYGMRMTQPQTQAQSSHLQNQNVQNQLQQRSESIYGIRGSTRQSQQQQQQQHQQSSHQQQSQQQHQHHQQQQQHHQQQQQHQQHHQHQPAQQSQLHQPQPTNQDGQQGFQPVYGSRHNPNPLDGNLKYDRRPESAYGMAIHRNRGQSAQSDDSSYGSYHGSAVTPPARNPNSGEPILMYAPPPPMPSSHSQVVAPPPIRTQSERKVTAPVVVSQPQITTGVVTYTASSGQGMPPPQQTSQQQSQQQPPPQQQQQSQQQQILIQQHQSSQQQHYGVLPMRTN</sequence>
<dbReference type="InterPro" id="IPR034294">
    <property type="entry name" value="Aquaporin_transptr"/>
</dbReference>
<feature type="region of interest" description="Disordered" evidence="7">
    <location>
        <begin position="630"/>
        <end position="693"/>
    </location>
</feature>
<evidence type="ECO:0000256" key="3">
    <source>
        <dbReference type="ARBA" id="ARBA00022448"/>
    </source>
</evidence>
<feature type="transmembrane region" description="Helical" evidence="8">
    <location>
        <begin position="141"/>
        <end position="163"/>
    </location>
</feature>
<accession>A0ABM3KAG4</accession>
<dbReference type="InterPro" id="IPR023271">
    <property type="entry name" value="Aquaporin-like"/>
</dbReference>
<dbReference type="NCBIfam" id="TIGR00861">
    <property type="entry name" value="MIP"/>
    <property type="match status" value="1"/>
</dbReference>
<comment type="similarity">
    <text evidence="2">Belongs to the MIP/aquaporin (TC 1.A.8) family.</text>
</comment>
<evidence type="ECO:0000313" key="9">
    <source>
        <dbReference type="Proteomes" id="UP001652620"/>
    </source>
</evidence>
<evidence type="ECO:0000256" key="6">
    <source>
        <dbReference type="ARBA" id="ARBA00023136"/>
    </source>
</evidence>
<evidence type="ECO:0000256" key="7">
    <source>
        <dbReference type="SAM" id="MobiDB-lite"/>
    </source>
</evidence>
<dbReference type="InterPro" id="IPR022357">
    <property type="entry name" value="MIP_CS"/>
</dbReference>
<feature type="compositionally biased region" description="Low complexity" evidence="7">
    <location>
        <begin position="639"/>
        <end position="683"/>
    </location>
</feature>
<dbReference type="Proteomes" id="UP001652620">
    <property type="component" value="Chromosome 1"/>
</dbReference>
<keyword evidence="9" id="KW-1185">Reference proteome</keyword>
<feature type="compositionally biased region" description="Low complexity" evidence="7">
    <location>
        <begin position="455"/>
        <end position="493"/>
    </location>
</feature>
<dbReference type="InterPro" id="IPR000425">
    <property type="entry name" value="MIP"/>
</dbReference>
<feature type="compositionally biased region" description="Low complexity" evidence="7">
    <location>
        <begin position="500"/>
        <end position="512"/>
    </location>
</feature>
<name>A0ABM3KAG4_BACDO</name>
<dbReference type="GeneID" id="105228626"/>
<dbReference type="PANTHER" id="PTHR19139">
    <property type="entry name" value="AQUAPORIN TRANSPORTER"/>
    <property type="match status" value="1"/>
</dbReference>
<dbReference type="PANTHER" id="PTHR19139:SF268">
    <property type="entry name" value="NEUROGENIC PROTEIN BIG BRAIN"/>
    <property type="match status" value="1"/>
</dbReference>
<feature type="transmembrane region" description="Helical" evidence="8">
    <location>
        <begin position="69"/>
        <end position="90"/>
    </location>
</feature>
<feature type="region of interest" description="Disordered" evidence="7">
    <location>
        <begin position="419"/>
        <end position="541"/>
    </location>
</feature>
<feature type="compositionally biased region" description="Low complexity" evidence="7">
    <location>
        <begin position="430"/>
        <end position="441"/>
    </location>
</feature>
<feature type="transmembrane region" description="Helical" evidence="8">
    <location>
        <begin position="96"/>
        <end position="120"/>
    </location>
</feature>
<evidence type="ECO:0000256" key="1">
    <source>
        <dbReference type="ARBA" id="ARBA00004141"/>
    </source>
</evidence>
<comment type="subcellular location">
    <subcellularLocation>
        <location evidence="1">Membrane</location>
        <topology evidence="1">Multi-pass membrane protein</topology>
    </subcellularLocation>
</comment>
<evidence type="ECO:0000313" key="10">
    <source>
        <dbReference type="RefSeq" id="XP_049318477.1"/>
    </source>
</evidence>
<evidence type="ECO:0000256" key="2">
    <source>
        <dbReference type="ARBA" id="ARBA00006175"/>
    </source>
</evidence>
<organism evidence="9 10">
    <name type="scientific">Bactrocera dorsalis</name>
    <name type="common">Oriental fruit fly</name>
    <name type="synonym">Dacus dorsalis</name>
    <dbReference type="NCBI Taxonomy" id="27457"/>
    <lineage>
        <taxon>Eukaryota</taxon>
        <taxon>Metazoa</taxon>
        <taxon>Ecdysozoa</taxon>
        <taxon>Arthropoda</taxon>
        <taxon>Hexapoda</taxon>
        <taxon>Insecta</taxon>
        <taxon>Pterygota</taxon>
        <taxon>Neoptera</taxon>
        <taxon>Endopterygota</taxon>
        <taxon>Diptera</taxon>
        <taxon>Brachycera</taxon>
        <taxon>Muscomorpha</taxon>
        <taxon>Tephritoidea</taxon>
        <taxon>Tephritidae</taxon>
        <taxon>Bactrocera</taxon>
        <taxon>Bactrocera</taxon>
    </lineage>
</organism>
<evidence type="ECO:0000256" key="4">
    <source>
        <dbReference type="ARBA" id="ARBA00022692"/>
    </source>
</evidence>
<feature type="transmembrane region" description="Helical" evidence="8">
    <location>
        <begin position="183"/>
        <end position="203"/>
    </location>
</feature>
<keyword evidence="6 8" id="KW-0472">Membrane</keyword>
<dbReference type="Gene3D" id="1.20.1080.10">
    <property type="entry name" value="Glycerol uptake facilitator protein"/>
    <property type="match status" value="1"/>
</dbReference>
<reference evidence="10" key="2">
    <citation type="submission" date="2025-08" db="UniProtKB">
        <authorList>
            <consortium name="RefSeq"/>
        </authorList>
    </citation>
    <scope>IDENTIFICATION</scope>
    <source>
        <tissue evidence="10">Adult</tissue>
    </source>
</reference>
<evidence type="ECO:0000256" key="8">
    <source>
        <dbReference type="SAM" id="Phobius"/>
    </source>
</evidence>
<keyword evidence="3" id="KW-0813">Transport</keyword>
<dbReference type="Pfam" id="PF00230">
    <property type="entry name" value="MIP"/>
    <property type="match status" value="1"/>
</dbReference>
<dbReference type="PRINTS" id="PR00783">
    <property type="entry name" value="MINTRINSICP"/>
</dbReference>
<evidence type="ECO:0000256" key="5">
    <source>
        <dbReference type="ARBA" id="ARBA00022989"/>
    </source>
</evidence>
<dbReference type="SUPFAM" id="SSF81338">
    <property type="entry name" value="Aquaporin-like"/>
    <property type="match status" value="1"/>
</dbReference>
<protein>
    <submittedName>
        <fullName evidence="10">Neurogenic protein big brain isoform X1</fullName>
    </submittedName>
</protein>
<gene>
    <name evidence="10" type="primary">LOC105228626</name>
</gene>